<dbReference type="Gene3D" id="3.60.110.10">
    <property type="entry name" value="Carbon-nitrogen hydrolase"/>
    <property type="match status" value="1"/>
</dbReference>
<keyword evidence="3" id="KW-1185">Reference proteome</keyword>
<dbReference type="RefSeq" id="WP_169699441.1">
    <property type="nucleotide sequence ID" value="NZ_LS974202.1"/>
</dbReference>
<dbReference type="PROSITE" id="PS50263">
    <property type="entry name" value="CN_HYDROLASE"/>
    <property type="match status" value="1"/>
</dbReference>
<reference evidence="2 3" key="1">
    <citation type="submission" date="2017-01" db="EMBL/GenBank/DDBJ databases">
        <authorList>
            <person name="Erauso G."/>
        </authorList>
    </citation>
    <scope>NUCLEOTIDE SEQUENCE [LARGE SCALE GENOMIC DNA]</scope>
    <source>
        <strain evidence="2">MESINF1</strain>
    </source>
</reference>
<organism evidence="2 3">
    <name type="scientific">Mesotoga infera</name>
    <dbReference type="NCBI Taxonomy" id="1236046"/>
    <lineage>
        <taxon>Bacteria</taxon>
        <taxon>Thermotogati</taxon>
        <taxon>Thermotogota</taxon>
        <taxon>Thermotogae</taxon>
        <taxon>Kosmotogales</taxon>
        <taxon>Kosmotogaceae</taxon>
        <taxon>Mesotoga</taxon>
    </lineage>
</organism>
<evidence type="ECO:0000313" key="2">
    <source>
        <dbReference type="EMBL" id="SSC13275.1"/>
    </source>
</evidence>
<evidence type="ECO:0000259" key="1">
    <source>
        <dbReference type="PROSITE" id="PS50263"/>
    </source>
</evidence>
<keyword evidence="2" id="KW-0449">Lipoprotein</keyword>
<dbReference type="InterPro" id="IPR003010">
    <property type="entry name" value="C-N_Hydrolase"/>
</dbReference>
<dbReference type="SUPFAM" id="SSF56317">
    <property type="entry name" value="Carbon-nitrogen hydrolase"/>
    <property type="match status" value="1"/>
</dbReference>
<dbReference type="PANTHER" id="PTHR23088:SF27">
    <property type="entry name" value="DEAMINATED GLUTATHIONE AMIDASE"/>
    <property type="match status" value="1"/>
</dbReference>
<dbReference type="Proteomes" id="UP000250796">
    <property type="component" value="Chromosome MESINF"/>
</dbReference>
<dbReference type="InterPro" id="IPR036526">
    <property type="entry name" value="C-N_Hydrolase_sf"/>
</dbReference>
<dbReference type="EMBL" id="LS974202">
    <property type="protein sequence ID" value="SSC13275.1"/>
    <property type="molecule type" value="Genomic_DNA"/>
</dbReference>
<keyword evidence="2" id="KW-0808">Transferase</keyword>
<dbReference type="PANTHER" id="PTHR23088">
    <property type="entry name" value="NITRILASE-RELATED"/>
    <property type="match status" value="1"/>
</dbReference>
<sequence length="267" mass="30021">MGKEKRIRIGVVQFNSKTDEPGENLEKAVNYIENLVEEEVDLVLLPEMFNSGYGTDEVVIKNAIEMQEETIETLSALSDYNDVVIVGGMVNKAGEDLYNSSVIMLPYNEPVYYNKTHLFRNEKNVFKPGNALKSFDFAGVKFGILMCYEIGFPEISRKLSREGAQVLLVPFAFGKERREIYEIATRARAIENGCFLAAASQSGRCPSMELVGESRIVSPSGEIICDCGKGEGFCLADLDIHQVERYRYKESGNSHGYFANLREDLYR</sequence>
<dbReference type="KEGG" id="minf:MESINF_1831"/>
<feature type="domain" description="CN hydrolase" evidence="1">
    <location>
        <begin position="7"/>
        <end position="240"/>
    </location>
</feature>
<name>A0A7Z7LG63_9BACT</name>
<evidence type="ECO:0000313" key="3">
    <source>
        <dbReference type="Proteomes" id="UP000250796"/>
    </source>
</evidence>
<dbReference type="AlphaFoldDB" id="A0A7Z7LG63"/>
<gene>
    <name evidence="2" type="ORF">MESINF_1831</name>
</gene>
<dbReference type="Pfam" id="PF00795">
    <property type="entry name" value="CN_hydrolase"/>
    <property type="match status" value="1"/>
</dbReference>
<protein>
    <submittedName>
        <fullName evidence="2">Nitrilase/cyanide hydratase and apolipoprotein N-acyltransferase</fullName>
    </submittedName>
</protein>
<keyword evidence="2" id="KW-0012">Acyltransferase</keyword>
<proteinExistence type="predicted"/>
<accession>A0A7Z7LG63</accession>
<dbReference type="GO" id="GO:0016746">
    <property type="term" value="F:acyltransferase activity"/>
    <property type="evidence" value="ECO:0007669"/>
    <property type="project" value="UniProtKB-KW"/>
</dbReference>
<dbReference type="CDD" id="cd07197">
    <property type="entry name" value="nitrilase"/>
    <property type="match status" value="1"/>
</dbReference>